<reference evidence="6 7" key="1">
    <citation type="journal article" date="2011" name="J. Gen. Appl. Microbiol.">
        <title>Draft genome sequencing of the enigmatic yeast Saitoella complicata.</title>
        <authorList>
            <person name="Nishida H."/>
            <person name="Hamamoto M."/>
            <person name="Sugiyama J."/>
        </authorList>
    </citation>
    <scope>NUCLEOTIDE SEQUENCE [LARGE SCALE GENOMIC DNA]</scope>
    <source>
        <strain evidence="6 7">NRRL Y-17804</strain>
    </source>
</reference>
<feature type="compositionally biased region" description="Basic and acidic residues" evidence="4">
    <location>
        <begin position="313"/>
        <end position="325"/>
    </location>
</feature>
<dbReference type="PANTHER" id="PTHR24346:SF76">
    <property type="entry name" value="NON-SPECIFIC SERINE_THREONINE PROTEIN KINASE"/>
    <property type="match status" value="1"/>
</dbReference>
<dbReference type="SUPFAM" id="SSF56112">
    <property type="entry name" value="Protein kinase-like (PK-like)"/>
    <property type="match status" value="1"/>
</dbReference>
<reference evidence="6 7" key="3">
    <citation type="journal article" date="2015" name="Genome Announc.">
        <title>Draft Genome Sequence of the Archiascomycetous Yeast Saitoella complicata.</title>
        <authorList>
            <person name="Yamauchi K."/>
            <person name="Kondo S."/>
            <person name="Hamamoto M."/>
            <person name="Takahashi Y."/>
            <person name="Ogura Y."/>
            <person name="Hayashi T."/>
            <person name="Nishida H."/>
        </authorList>
    </citation>
    <scope>NUCLEOTIDE SEQUENCE [LARGE SCALE GENOMIC DNA]</scope>
    <source>
        <strain evidence="6 7">NRRL Y-17804</strain>
    </source>
</reference>
<organism evidence="6 7">
    <name type="scientific">Saitoella complicata (strain BCRC 22490 / CBS 7301 / JCM 7358 / NBRC 10748 / NRRL Y-17804)</name>
    <dbReference type="NCBI Taxonomy" id="698492"/>
    <lineage>
        <taxon>Eukaryota</taxon>
        <taxon>Fungi</taxon>
        <taxon>Dikarya</taxon>
        <taxon>Ascomycota</taxon>
        <taxon>Taphrinomycotina</taxon>
        <taxon>Taphrinomycotina incertae sedis</taxon>
        <taxon>Saitoella</taxon>
    </lineage>
</organism>
<sequence length="788" mass="85101">MLSTAPTHPPLYHSSSYTSMPSSQEQSQSPYLTPGSKTPAQDINTNGNANGSRTSIGDSYFEVRGSVPGPTEELRDRFGSSVGSASGAYMPTPTTVHPQSQQQQQQSPSSRTHTPLTDVAAHIPAHQSPKQAYLGSPHGSPHGRSPPRAVKPMMRIGSSSSSGSNGSGSTMEAPPTSRGALTPVDETQPVEFPPPPRASTEPFHVGATNRSLGAHSRPPPVVVPSTTDLKAAGGAQASPVEQKRGLMSRLFHRSSSLTHLHKAKKGSRTPSTGSVTAVAGSANGTGVHTPPSAEGTPPHSPHNHHYHLHLSGHSKEEKGKKEKEIPTSAPKAVPSSQAPVYGPGAPFSTSAPIRQGSFLKFVNGTKDPKPAPEVGKLPRRNSPPVSAAEKKKSMFGSGKQHPGSKVIAPRRSFSMDIGTTREEEPTKTAELGSGSKVMKLRRGATVDFGEEPLVCEPFEKKYKDYNSGFMKSSVIGTGATAFVKIVCGRDNGQLYAMKSFRPPNKGEDHKEYVSKLASEFHVAKELQHVNVISTLEMVLDHGKTYCEVMEFCSGGDLFSIIQKGFMGTAEKNCVFKQLLRAVAYLHSQGVAHRDIKPENLLLTSDGVLKLCDFGVSDVVGVKEDVEYLAPERHCRGMCGSEPFIAPEVFKDKSSYDGFKLDVWSCGVVYYCLFHGGHPFHQADPSDVMYARYVSTLNKANPAELEDPLGKCFKPFDCMPGLTKMLMYKMMCPDPEKRCTSAEALLDKWVRNVECCVLLPEEREKLGRVDVANCKGNLKVAKMHRHLAD</sequence>
<accession>A0A0E9NJ80</accession>
<dbReference type="Gene3D" id="1.10.510.10">
    <property type="entry name" value="Transferase(Phosphotransferase) domain 1"/>
    <property type="match status" value="1"/>
</dbReference>
<dbReference type="GO" id="GO:0005524">
    <property type="term" value="F:ATP binding"/>
    <property type="evidence" value="ECO:0007669"/>
    <property type="project" value="UniProtKB-UniRule"/>
</dbReference>
<evidence type="ECO:0000313" key="6">
    <source>
        <dbReference type="EMBL" id="GAO49863.1"/>
    </source>
</evidence>
<dbReference type="Proteomes" id="UP000033140">
    <property type="component" value="Unassembled WGS sequence"/>
</dbReference>
<dbReference type="AlphaFoldDB" id="A0A0E9NJ80"/>
<feature type="compositionally biased region" description="Low complexity" evidence="4">
    <location>
        <begin position="91"/>
        <end position="114"/>
    </location>
</feature>
<keyword evidence="7" id="KW-1185">Reference proteome</keyword>
<dbReference type="PROSITE" id="PS00108">
    <property type="entry name" value="PROTEIN_KINASE_ST"/>
    <property type="match status" value="1"/>
</dbReference>
<feature type="domain" description="Protein kinase" evidence="5">
    <location>
        <begin position="469"/>
        <end position="749"/>
    </location>
</feature>
<feature type="region of interest" description="Disordered" evidence="4">
    <location>
        <begin position="129"/>
        <end position="202"/>
    </location>
</feature>
<feature type="compositionally biased region" description="Basic residues" evidence="4">
    <location>
        <begin position="301"/>
        <end position="312"/>
    </location>
</feature>
<name>A0A0E9NJ80_SAICN</name>
<feature type="compositionally biased region" description="Low complexity" evidence="4">
    <location>
        <begin position="14"/>
        <end position="29"/>
    </location>
</feature>
<dbReference type="InterPro" id="IPR008271">
    <property type="entry name" value="Ser/Thr_kinase_AS"/>
</dbReference>
<feature type="binding site" evidence="3">
    <location>
        <position position="498"/>
    </location>
    <ligand>
        <name>ATP</name>
        <dbReference type="ChEBI" id="CHEBI:30616"/>
    </ligand>
</feature>
<dbReference type="STRING" id="698492.A0A0E9NJ80"/>
<dbReference type="PROSITE" id="PS50011">
    <property type="entry name" value="PROTEIN_KINASE_DOM"/>
    <property type="match status" value="1"/>
</dbReference>
<dbReference type="Pfam" id="PF00069">
    <property type="entry name" value="Pkinase"/>
    <property type="match status" value="1"/>
</dbReference>
<dbReference type="GO" id="GO:0000226">
    <property type="term" value="P:microtubule cytoskeleton organization"/>
    <property type="evidence" value="ECO:0007669"/>
    <property type="project" value="TreeGrafter"/>
</dbReference>
<protein>
    <recommendedName>
        <fullName evidence="5">Protein kinase domain-containing protein</fullName>
    </recommendedName>
</protein>
<gene>
    <name evidence="6" type="ORF">G7K_4000-t1</name>
</gene>
<keyword evidence="1 3" id="KW-0547">Nucleotide-binding</keyword>
<feature type="region of interest" description="Disordered" evidence="4">
    <location>
        <begin position="1"/>
        <end position="114"/>
    </location>
</feature>
<dbReference type="InterPro" id="IPR000719">
    <property type="entry name" value="Prot_kinase_dom"/>
</dbReference>
<keyword evidence="2 3" id="KW-0067">ATP-binding</keyword>
<evidence type="ECO:0000256" key="2">
    <source>
        <dbReference type="ARBA" id="ARBA00022840"/>
    </source>
</evidence>
<feature type="compositionally biased region" description="Low complexity" evidence="4">
    <location>
        <begin position="135"/>
        <end position="148"/>
    </location>
</feature>
<feature type="region of interest" description="Disordered" evidence="4">
    <location>
        <begin position="361"/>
        <end position="406"/>
    </location>
</feature>
<evidence type="ECO:0000313" key="7">
    <source>
        <dbReference type="Proteomes" id="UP000033140"/>
    </source>
</evidence>
<dbReference type="GO" id="GO:0004674">
    <property type="term" value="F:protein serine/threonine kinase activity"/>
    <property type="evidence" value="ECO:0007669"/>
    <property type="project" value="TreeGrafter"/>
</dbReference>
<dbReference type="PANTHER" id="PTHR24346">
    <property type="entry name" value="MAP/MICROTUBULE AFFINITY-REGULATING KINASE"/>
    <property type="match status" value="1"/>
</dbReference>
<dbReference type="GO" id="GO:0005737">
    <property type="term" value="C:cytoplasm"/>
    <property type="evidence" value="ECO:0007669"/>
    <property type="project" value="TreeGrafter"/>
</dbReference>
<dbReference type="OMA" id="RSHAFFE"/>
<feature type="region of interest" description="Disordered" evidence="4">
    <location>
        <begin position="257"/>
        <end position="349"/>
    </location>
</feature>
<evidence type="ECO:0000256" key="4">
    <source>
        <dbReference type="SAM" id="MobiDB-lite"/>
    </source>
</evidence>
<evidence type="ECO:0000259" key="5">
    <source>
        <dbReference type="PROSITE" id="PS50011"/>
    </source>
</evidence>
<dbReference type="InterPro" id="IPR017441">
    <property type="entry name" value="Protein_kinase_ATP_BS"/>
</dbReference>
<dbReference type="PROSITE" id="PS00107">
    <property type="entry name" value="PROTEIN_KINASE_ATP"/>
    <property type="match status" value="1"/>
</dbReference>
<dbReference type="CDD" id="cd13994">
    <property type="entry name" value="STKc_HAL4_like"/>
    <property type="match status" value="1"/>
</dbReference>
<dbReference type="GO" id="GO:0035556">
    <property type="term" value="P:intracellular signal transduction"/>
    <property type="evidence" value="ECO:0007669"/>
    <property type="project" value="TreeGrafter"/>
</dbReference>
<feature type="compositionally biased region" description="Low complexity" evidence="4">
    <location>
        <begin position="157"/>
        <end position="169"/>
    </location>
</feature>
<reference evidence="6 7" key="2">
    <citation type="journal article" date="2014" name="J. Gen. Appl. Microbiol.">
        <title>The early diverging ascomycetous budding yeast Saitoella complicata has three histone deacetylases belonging to the Clr6, Hos2, and Rpd3 lineages.</title>
        <authorList>
            <person name="Nishida H."/>
            <person name="Matsumoto T."/>
            <person name="Kondo S."/>
            <person name="Hamamoto M."/>
            <person name="Yoshikawa H."/>
        </authorList>
    </citation>
    <scope>NUCLEOTIDE SEQUENCE [LARGE SCALE GENOMIC DNA]</scope>
    <source>
        <strain evidence="6 7">NRRL Y-17804</strain>
    </source>
</reference>
<dbReference type="FunFam" id="1.10.510.10:FF:000571">
    <property type="entry name" value="Maternal embryonic leucine zipper kinase"/>
    <property type="match status" value="1"/>
</dbReference>
<evidence type="ECO:0000256" key="3">
    <source>
        <dbReference type="PROSITE-ProRule" id="PRU10141"/>
    </source>
</evidence>
<comment type="caution">
    <text evidence="6">The sequence shown here is derived from an EMBL/GenBank/DDBJ whole genome shotgun (WGS) entry which is preliminary data.</text>
</comment>
<dbReference type="SMART" id="SM00220">
    <property type="entry name" value="S_TKc"/>
    <property type="match status" value="1"/>
</dbReference>
<proteinExistence type="predicted"/>
<feature type="compositionally biased region" description="Polar residues" evidence="4">
    <location>
        <begin position="35"/>
        <end position="57"/>
    </location>
</feature>
<dbReference type="EMBL" id="BACD03000026">
    <property type="protein sequence ID" value="GAO49863.1"/>
    <property type="molecule type" value="Genomic_DNA"/>
</dbReference>
<dbReference type="InterPro" id="IPR011009">
    <property type="entry name" value="Kinase-like_dom_sf"/>
</dbReference>
<evidence type="ECO:0000256" key="1">
    <source>
        <dbReference type="ARBA" id="ARBA00022741"/>
    </source>
</evidence>